<dbReference type="InterPro" id="IPR005824">
    <property type="entry name" value="KOW"/>
</dbReference>
<name>A0A419F1Z1_9BACT</name>
<dbReference type="PANTHER" id="PTHR30265:SF4">
    <property type="entry name" value="KOW MOTIF FAMILY PROTEIN, EXPRESSED"/>
    <property type="match status" value="1"/>
</dbReference>
<dbReference type="Pfam" id="PF02357">
    <property type="entry name" value="NusG"/>
    <property type="match status" value="1"/>
</dbReference>
<proteinExistence type="predicted"/>
<sequence length="190" mass="21534">MSGLIAPNEIVAVRPEPIEVGDIPSIDADTNRKWFVLHTKSRREKRLAQRCREFTIRHYLPLRKSITGRRGRRHIADVPLFPGYLFCCMDRVERLRLFQTGHIAKVLDVVDQEGLLHDLQNIKNACEQGAFLKPCALVTKGQRVRIVDGPFAGLEGVVRKHLGGYRLVLAMECIRQAVACEVDVRMVALV</sequence>
<dbReference type="PANTHER" id="PTHR30265">
    <property type="entry name" value="RHO-INTERACTING TRANSCRIPTION TERMINATION FACTOR NUSG"/>
    <property type="match status" value="1"/>
</dbReference>
<evidence type="ECO:0000256" key="3">
    <source>
        <dbReference type="ARBA" id="ARBA00023163"/>
    </source>
</evidence>
<organism evidence="5 6">
    <name type="scientific">Candidatus Abyssobacteria bacterium SURF_17</name>
    <dbReference type="NCBI Taxonomy" id="2093361"/>
    <lineage>
        <taxon>Bacteria</taxon>
        <taxon>Pseudomonadati</taxon>
        <taxon>Candidatus Hydrogenedentota</taxon>
        <taxon>Candidatus Abyssobacteria</taxon>
    </lineage>
</organism>
<evidence type="ECO:0000313" key="6">
    <source>
        <dbReference type="Proteomes" id="UP000285961"/>
    </source>
</evidence>
<gene>
    <name evidence="5" type="ORF">C4532_06240</name>
</gene>
<dbReference type="InterPro" id="IPR008991">
    <property type="entry name" value="Translation_prot_SH3-like_sf"/>
</dbReference>
<dbReference type="AlphaFoldDB" id="A0A419F1Z1"/>
<dbReference type="CDD" id="cd09895">
    <property type="entry name" value="NGN_SP_UpxY"/>
    <property type="match status" value="1"/>
</dbReference>
<evidence type="ECO:0000256" key="2">
    <source>
        <dbReference type="ARBA" id="ARBA00023015"/>
    </source>
</evidence>
<keyword evidence="1" id="KW-0889">Transcription antitermination</keyword>
<comment type="caution">
    <text evidence="5">The sequence shown here is derived from an EMBL/GenBank/DDBJ whole genome shotgun (WGS) entry which is preliminary data.</text>
</comment>
<dbReference type="Gene3D" id="3.30.70.940">
    <property type="entry name" value="NusG, N-terminal domain"/>
    <property type="match status" value="1"/>
</dbReference>
<keyword evidence="3" id="KW-0804">Transcription</keyword>
<dbReference type="SMART" id="SM00739">
    <property type="entry name" value="KOW"/>
    <property type="match status" value="1"/>
</dbReference>
<protein>
    <recommendedName>
        <fullName evidence="4">KOW domain-containing protein</fullName>
    </recommendedName>
</protein>
<keyword evidence="2" id="KW-0805">Transcription regulation</keyword>
<dbReference type="InterPro" id="IPR043425">
    <property type="entry name" value="NusG-like"/>
</dbReference>
<dbReference type="SUPFAM" id="SSF82679">
    <property type="entry name" value="N-utilization substance G protein NusG, N-terminal domain"/>
    <property type="match status" value="1"/>
</dbReference>
<evidence type="ECO:0000259" key="4">
    <source>
        <dbReference type="SMART" id="SM00739"/>
    </source>
</evidence>
<evidence type="ECO:0000256" key="1">
    <source>
        <dbReference type="ARBA" id="ARBA00022814"/>
    </source>
</evidence>
<dbReference type="Proteomes" id="UP000285961">
    <property type="component" value="Unassembled WGS sequence"/>
</dbReference>
<dbReference type="GO" id="GO:0006354">
    <property type="term" value="P:DNA-templated transcription elongation"/>
    <property type="evidence" value="ECO:0007669"/>
    <property type="project" value="InterPro"/>
</dbReference>
<feature type="domain" description="KOW" evidence="4">
    <location>
        <begin position="137"/>
        <end position="164"/>
    </location>
</feature>
<dbReference type="GO" id="GO:0031564">
    <property type="term" value="P:transcription antitermination"/>
    <property type="evidence" value="ECO:0007669"/>
    <property type="project" value="UniProtKB-KW"/>
</dbReference>
<dbReference type="EMBL" id="QZKI01000046">
    <property type="protein sequence ID" value="RJP72348.1"/>
    <property type="molecule type" value="Genomic_DNA"/>
</dbReference>
<dbReference type="SUPFAM" id="SSF50104">
    <property type="entry name" value="Translation proteins SH3-like domain"/>
    <property type="match status" value="1"/>
</dbReference>
<dbReference type="InterPro" id="IPR006645">
    <property type="entry name" value="NGN-like_dom"/>
</dbReference>
<evidence type="ECO:0000313" key="5">
    <source>
        <dbReference type="EMBL" id="RJP72348.1"/>
    </source>
</evidence>
<dbReference type="InterPro" id="IPR036735">
    <property type="entry name" value="NGN_dom_sf"/>
</dbReference>
<accession>A0A419F1Z1</accession>
<reference evidence="5 6" key="1">
    <citation type="journal article" date="2017" name="ISME J.">
        <title>Energy and carbon metabolisms in a deep terrestrial subsurface fluid microbial community.</title>
        <authorList>
            <person name="Momper L."/>
            <person name="Jungbluth S.P."/>
            <person name="Lee M.D."/>
            <person name="Amend J.P."/>
        </authorList>
    </citation>
    <scope>NUCLEOTIDE SEQUENCE [LARGE SCALE GENOMIC DNA]</scope>
    <source>
        <strain evidence="5">SURF_17</strain>
    </source>
</reference>